<feature type="transmembrane region" description="Helical" evidence="2">
    <location>
        <begin position="169"/>
        <end position="197"/>
    </location>
</feature>
<dbReference type="EMBL" id="BAAAYL010000001">
    <property type="protein sequence ID" value="GAA3376272.1"/>
    <property type="molecule type" value="Genomic_DNA"/>
</dbReference>
<evidence type="ECO:0000256" key="2">
    <source>
        <dbReference type="SAM" id="Phobius"/>
    </source>
</evidence>
<evidence type="ECO:0000313" key="4">
    <source>
        <dbReference type="EMBL" id="GAA3376272.1"/>
    </source>
</evidence>
<dbReference type="InterPro" id="IPR025241">
    <property type="entry name" value="DUF4190"/>
</dbReference>
<gene>
    <name evidence="4" type="ORF">GCM10020367_47300</name>
</gene>
<accession>A0ABP6SGN4</accession>
<feature type="region of interest" description="Disordered" evidence="1">
    <location>
        <begin position="1"/>
        <end position="73"/>
    </location>
</feature>
<evidence type="ECO:0000313" key="5">
    <source>
        <dbReference type="Proteomes" id="UP001499990"/>
    </source>
</evidence>
<keyword evidence="2" id="KW-1133">Transmembrane helix</keyword>
<feature type="compositionally biased region" description="Polar residues" evidence="1">
    <location>
        <begin position="1"/>
        <end position="12"/>
    </location>
</feature>
<dbReference type="Pfam" id="PF13828">
    <property type="entry name" value="DUF4190"/>
    <property type="match status" value="1"/>
</dbReference>
<protein>
    <submittedName>
        <fullName evidence="4">DUF4190 domain-containing protein</fullName>
    </submittedName>
</protein>
<proteinExistence type="predicted"/>
<evidence type="ECO:0000256" key="1">
    <source>
        <dbReference type="SAM" id="MobiDB-lite"/>
    </source>
</evidence>
<dbReference type="Proteomes" id="UP001499990">
    <property type="component" value="Unassembled WGS sequence"/>
</dbReference>
<sequence length="229" mass="23018">MSDNAAQPNGTPEPNDPWAPPERKTPPAQPPAGYGAPVPPVHDQPTVASMPGVGTDATPPPPPGPGQAVPGSYGYPSYPAPNAGAPYGGQPGYGYTAPGTVPGYPGYAGGWPGMGAAPQNGFGITALVLGIVSVVLFCLYGFQIILGILAVIFGVLGRNRAKRGEATNGGMALAGIILGALGILVSTVIIGFIVWVATHADDFEGDTYDDPFATSLSVDAAQPSAAVVR</sequence>
<name>A0ABP6SGN4_9ACTN</name>
<keyword evidence="2" id="KW-0812">Transmembrane</keyword>
<feature type="domain" description="DUF4190" evidence="3">
    <location>
        <begin position="123"/>
        <end position="188"/>
    </location>
</feature>
<dbReference type="RefSeq" id="WP_345040977.1">
    <property type="nucleotide sequence ID" value="NZ_BAAAYL010000001.1"/>
</dbReference>
<feature type="transmembrane region" description="Helical" evidence="2">
    <location>
        <begin position="124"/>
        <end position="157"/>
    </location>
</feature>
<organism evidence="4 5">
    <name type="scientific">Streptomyces sannanensis</name>
    <dbReference type="NCBI Taxonomy" id="285536"/>
    <lineage>
        <taxon>Bacteria</taxon>
        <taxon>Bacillati</taxon>
        <taxon>Actinomycetota</taxon>
        <taxon>Actinomycetes</taxon>
        <taxon>Kitasatosporales</taxon>
        <taxon>Streptomycetaceae</taxon>
        <taxon>Streptomyces</taxon>
    </lineage>
</organism>
<keyword evidence="2" id="KW-0472">Membrane</keyword>
<keyword evidence="5" id="KW-1185">Reference proteome</keyword>
<comment type="caution">
    <text evidence="4">The sequence shown here is derived from an EMBL/GenBank/DDBJ whole genome shotgun (WGS) entry which is preliminary data.</text>
</comment>
<reference evidence="5" key="1">
    <citation type="journal article" date="2019" name="Int. J. Syst. Evol. Microbiol.">
        <title>The Global Catalogue of Microorganisms (GCM) 10K type strain sequencing project: providing services to taxonomists for standard genome sequencing and annotation.</title>
        <authorList>
            <consortium name="The Broad Institute Genomics Platform"/>
            <consortium name="The Broad Institute Genome Sequencing Center for Infectious Disease"/>
            <person name="Wu L."/>
            <person name="Ma J."/>
        </authorList>
    </citation>
    <scope>NUCLEOTIDE SEQUENCE [LARGE SCALE GENOMIC DNA]</scope>
    <source>
        <strain evidence="5">JCM 9651</strain>
    </source>
</reference>
<evidence type="ECO:0000259" key="3">
    <source>
        <dbReference type="Pfam" id="PF13828"/>
    </source>
</evidence>